<dbReference type="GeneID" id="25917367"/>
<dbReference type="RefSeq" id="XP_014144508.1">
    <property type="nucleotide sequence ID" value="XM_014289033.1"/>
</dbReference>
<feature type="region of interest" description="Disordered" evidence="1">
    <location>
        <begin position="38"/>
        <end position="64"/>
    </location>
</feature>
<dbReference type="EMBL" id="KQ250688">
    <property type="protein sequence ID" value="KNC70606.1"/>
    <property type="molecule type" value="Genomic_DNA"/>
</dbReference>
<sequence length="113" mass="12835">MTANKSQSQRRTFGTSPMSYRRATSSYFKASRARLRSQLRNRNQERNGATKLISNSGSNDTTLLLTAGNKRPLYNPAGGTTHYYADFQHSIHELDDAMKWRGYSLLRILFGLS</sequence>
<gene>
    <name evidence="2" type="ORF">SARC_16863</name>
</gene>
<dbReference type="Proteomes" id="UP000054560">
    <property type="component" value="Unassembled WGS sequence"/>
</dbReference>
<accession>A0A0L0F1V0</accession>
<organism evidence="2 3">
    <name type="scientific">Sphaeroforma arctica JP610</name>
    <dbReference type="NCBI Taxonomy" id="667725"/>
    <lineage>
        <taxon>Eukaryota</taxon>
        <taxon>Ichthyosporea</taxon>
        <taxon>Ichthyophonida</taxon>
        <taxon>Sphaeroforma</taxon>
    </lineage>
</organism>
<dbReference type="AlphaFoldDB" id="A0A0L0F1V0"/>
<reference evidence="2 3" key="1">
    <citation type="submission" date="2011-02" db="EMBL/GenBank/DDBJ databases">
        <title>The Genome Sequence of Sphaeroforma arctica JP610.</title>
        <authorList>
            <consortium name="The Broad Institute Genome Sequencing Platform"/>
            <person name="Russ C."/>
            <person name="Cuomo C."/>
            <person name="Young S.K."/>
            <person name="Zeng Q."/>
            <person name="Gargeya S."/>
            <person name="Alvarado L."/>
            <person name="Berlin A."/>
            <person name="Chapman S.B."/>
            <person name="Chen Z."/>
            <person name="Freedman E."/>
            <person name="Gellesch M."/>
            <person name="Goldberg J."/>
            <person name="Griggs A."/>
            <person name="Gujja S."/>
            <person name="Heilman E."/>
            <person name="Heiman D."/>
            <person name="Howarth C."/>
            <person name="Mehta T."/>
            <person name="Neiman D."/>
            <person name="Pearson M."/>
            <person name="Roberts A."/>
            <person name="Saif S."/>
            <person name="Shea T."/>
            <person name="Shenoy N."/>
            <person name="Sisk P."/>
            <person name="Stolte C."/>
            <person name="Sykes S."/>
            <person name="White J."/>
            <person name="Yandava C."/>
            <person name="Burger G."/>
            <person name="Gray M.W."/>
            <person name="Holland P.W.H."/>
            <person name="King N."/>
            <person name="Lang F.B.F."/>
            <person name="Roger A.J."/>
            <person name="Ruiz-Trillo I."/>
            <person name="Haas B."/>
            <person name="Nusbaum C."/>
            <person name="Birren B."/>
        </authorList>
    </citation>
    <scope>NUCLEOTIDE SEQUENCE [LARGE SCALE GENOMIC DNA]</scope>
    <source>
        <strain evidence="2 3">JP610</strain>
    </source>
</reference>
<keyword evidence="3" id="KW-1185">Reference proteome</keyword>
<feature type="region of interest" description="Disordered" evidence="1">
    <location>
        <begin position="1"/>
        <end position="24"/>
    </location>
</feature>
<evidence type="ECO:0000313" key="2">
    <source>
        <dbReference type="EMBL" id="KNC70606.1"/>
    </source>
</evidence>
<feature type="compositionally biased region" description="Polar residues" evidence="1">
    <location>
        <begin position="52"/>
        <end position="64"/>
    </location>
</feature>
<feature type="non-terminal residue" evidence="2">
    <location>
        <position position="113"/>
    </location>
</feature>
<evidence type="ECO:0000313" key="3">
    <source>
        <dbReference type="Proteomes" id="UP000054560"/>
    </source>
</evidence>
<proteinExistence type="predicted"/>
<name>A0A0L0F1V0_9EUKA</name>
<protein>
    <submittedName>
        <fullName evidence="2">Uncharacterized protein</fullName>
    </submittedName>
</protein>
<evidence type="ECO:0000256" key="1">
    <source>
        <dbReference type="SAM" id="MobiDB-lite"/>
    </source>
</evidence>